<keyword evidence="1" id="KW-0614">Plasmid</keyword>
<dbReference type="AlphaFoldDB" id="A0A9N7LUK5"/>
<dbReference type="EMBL" id="AP026368">
    <property type="protein sequence ID" value="BDN85362.1"/>
    <property type="molecule type" value="Genomic_DNA"/>
</dbReference>
<reference evidence="1" key="1">
    <citation type="submission" date="2022-06" db="EMBL/GenBank/DDBJ databases">
        <title>Complete genome sequence of Mycobacterium pseudoshottsii NJB1907-Z4.</title>
        <authorList>
            <person name="Komine T."/>
            <person name="Fukano H."/>
            <person name="Wada S."/>
        </authorList>
    </citation>
    <scope>NUCLEOTIDE SEQUENCE</scope>
    <source>
        <strain evidence="1">NJB1907-Z4</strain>
        <plasmid evidence="1">pMUM005</plasmid>
    </source>
</reference>
<protein>
    <submittedName>
        <fullName evidence="1">Uncharacterized protein</fullName>
    </submittedName>
</protein>
<name>A0A9N7LUK5_9MYCO</name>
<evidence type="ECO:0000313" key="2">
    <source>
        <dbReference type="Proteomes" id="UP001058626"/>
    </source>
</evidence>
<proteinExistence type="predicted"/>
<gene>
    <name evidence="1" type="ORF">NJB1907Z4_P0140</name>
</gene>
<sequence length="177" mass="19802">MPFYWIPVADAPFPHAMRRNHTCPFALENVRRHFREFGWTPGQDTYRELYANPDFQRRARDCSAHQGSWLVALPAVESVLTCTPASTAPDEIELLAKNSPVISALNNSDRNLALSLLDSLDPIRIFRTHDGTWLSNGQHRICAARIAGVSHIPVWWKFGVRPPDGAKPAQPTPLSPG</sequence>
<evidence type="ECO:0000313" key="1">
    <source>
        <dbReference type="EMBL" id="BDN85362.1"/>
    </source>
</evidence>
<keyword evidence="2" id="KW-1185">Reference proteome</keyword>
<dbReference type="Proteomes" id="UP001058626">
    <property type="component" value="Plasmid pMUM005"/>
</dbReference>
<accession>A0A9N7LUK5</accession>
<organism evidence="1 2">
    <name type="scientific">Mycobacterium pseudoshottsii</name>
    <dbReference type="NCBI Taxonomy" id="265949"/>
    <lineage>
        <taxon>Bacteria</taxon>
        <taxon>Bacillati</taxon>
        <taxon>Actinomycetota</taxon>
        <taxon>Actinomycetes</taxon>
        <taxon>Mycobacteriales</taxon>
        <taxon>Mycobacteriaceae</taxon>
        <taxon>Mycobacterium</taxon>
        <taxon>Mycobacterium ulcerans group</taxon>
    </lineage>
</organism>
<geneLocation type="plasmid" evidence="1 2">
    <name>pMUM005</name>
</geneLocation>